<name>A0ABS4XGJ0_9MICC</name>
<evidence type="ECO:0000313" key="2">
    <source>
        <dbReference type="Proteomes" id="UP001296993"/>
    </source>
</evidence>
<sequence length="95" mass="9866">MGEVIRYFSALSGSTKAGVRVWASLSVSIGAIAVAGSVLNANEAAIAPENSARKYRGAVFTSGLPLKSFGPTCGPKMLPVSLTRLIASFFTLCKK</sequence>
<protein>
    <submittedName>
        <fullName evidence="1">Uncharacterized protein</fullName>
    </submittedName>
</protein>
<evidence type="ECO:0000313" key="1">
    <source>
        <dbReference type="EMBL" id="MBP2387368.1"/>
    </source>
</evidence>
<keyword evidence="2" id="KW-1185">Reference proteome</keyword>
<dbReference type="RefSeq" id="WP_209999577.1">
    <property type="nucleotide sequence ID" value="NZ_BAAAJY010000009.1"/>
</dbReference>
<accession>A0ABS4XGJ0</accession>
<dbReference type="Proteomes" id="UP001296993">
    <property type="component" value="Unassembled WGS sequence"/>
</dbReference>
<gene>
    <name evidence="1" type="ORF">JOF47_002879</name>
</gene>
<proteinExistence type="predicted"/>
<comment type="caution">
    <text evidence="1">The sequence shown here is derived from an EMBL/GenBank/DDBJ whole genome shotgun (WGS) entry which is preliminary data.</text>
</comment>
<organism evidence="1 2">
    <name type="scientific">Paeniglutamicibacter kerguelensis</name>
    <dbReference type="NCBI Taxonomy" id="254788"/>
    <lineage>
        <taxon>Bacteria</taxon>
        <taxon>Bacillati</taxon>
        <taxon>Actinomycetota</taxon>
        <taxon>Actinomycetes</taxon>
        <taxon>Micrococcales</taxon>
        <taxon>Micrococcaceae</taxon>
        <taxon>Paeniglutamicibacter</taxon>
    </lineage>
</organism>
<reference evidence="1 2" key="1">
    <citation type="submission" date="2021-03" db="EMBL/GenBank/DDBJ databases">
        <title>Sequencing the genomes of 1000 actinobacteria strains.</title>
        <authorList>
            <person name="Klenk H.-P."/>
        </authorList>
    </citation>
    <scope>NUCLEOTIDE SEQUENCE [LARGE SCALE GENOMIC DNA]</scope>
    <source>
        <strain evidence="1 2">DSM 15797</strain>
    </source>
</reference>
<dbReference type="EMBL" id="JAGIOF010000001">
    <property type="protein sequence ID" value="MBP2387368.1"/>
    <property type="molecule type" value="Genomic_DNA"/>
</dbReference>